<feature type="transmembrane region" description="Helical" evidence="1">
    <location>
        <begin position="21"/>
        <end position="43"/>
    </location>
</feature>
<dbReference type="Proteomes" id="UP000077603">
    <property type="component" value="Chromosome"/>
</dbReference>
<dbReference type="EMBL" id="CP015614">
    <property type="protein sequence ID" value="ANF53716.1"/>
    <property type="molecule type" value="Genomic_DNA"/>
</dbReference>
<feature type="transmembrane region" description="Helical" evidence="1">
    <location>
        <begin position="165"/>
        <end position="187"/>
    </location>
</feature>
<sequence length="287" mass="30733">MMLADAIRAETWRLLQNRTAVFWSVVFVPLISLGLATASFLFIRSKMDGAMQTLPVELKLTASAVDLGQSLVDAAGGLANPGVLAFLLIGAATVFAGDYRWETWRLITARNTRPNLIMGKVGAVKLMTLAGLILLLIAGLGADVAKGVIFGRSFTFGFGGEQAQAFGLLALLSYVRVVQFLLLSLLAATVTRSLLAALFVPLVIGVGQFFLAKLSPLFGWQMGDWATMLLLPGDAYEVLKLLIKGGMEAALVPAGAAWRAIAGLALWSFGPFLLALAWFQRQDLSKE</sequence>
<accession>A0A172Y3J0</accession>
<reference evidence="2 3" key="1">
    <citation type="journal article" date="2014" name="Genome Announc.">
        <title>Genome Sequence of a Promising Hydrogen-Producing Facultative Anaerobic Bacterium, Brevundimonas naejangsanensis Strain B1.</title>
        <authorList>
            <person name="Su H."/>
            <person name="Zhang T."/>
            <person name="Bao M."/>
            <person name="Jiang Y."/>
            <person name="Wang Y."/>
            <person name="Tan T."/>
        </authorList>
    </citation>
    <scope>NUCLEOTIDE SEQUENCE [LARGE SCALE GENOMIC DNA]</scope>
    <source>
        <strain evidence="2 3">B1</strain>
    </source>
</reference>
<evidence type="ECO:0000313" key="2">
    <source>
        <dbReference type="EMBL" id="ANF53716.1"/>
    </source>
</evidence>
<dbReference type="KEGG" id="bne:DA69_02455"/>
<dbReference type="OrthoDB" id="8404262at2"/>
<proteinExistence type="predicted"/>
<keyword evidence="3" id="KW-1185">Reference proteome</keyword>
<keyword evidence="1" id="KW-1133">Transmembrane helix</keyword>
<feature type="transmembrane region" description="Helical" evidence="1">
    <location>
        <begin position="83"/>
        <end position="101"/>
    </location>
</feature>
<feature type="transmembrane region" description="Helical" evidence="1">
    <location>
        <begin position="194"/>
        <end position="212"/>
    </location>
</feature>
<dbReference type="STRING" id="588932.DA69_02455"/>
<dbReference type="AlphaFoldDB" id="A0A172Y3J0"/>
<feature type="transmembrane region" description="Helical" evidence="1">
    <location>
        <begin position="122"/>
        <end position="145"/>
    </location>
</feature>
<gene>
    <name evidence="2" type="ORF">DA69_02455</name>
</gene>
<name>A0A172Y3J0_9CAUL</name>
<keyword evidence="1" id="KW-0812">Transmembrane</keyword>
<evidence type="ECO:0000313" key="3">
    <source>
        <dbReference type="Proteomes" id="UP000077603"/>
    </source>
</evidence>
<keyword evidence="1" id="KW-0472">Membrane</keyword>
<dbReference type="eggNOG" id="ENOG5033SXC">
    <property type="taxonomic scope" value="Bacteria"/>
</dbReference>
<dbReference type="RefSeq" id="WP_025977628.1">
    <property type="nucleotide sequence ID" value="NZ_CP015614.1"/>
</dbReference>
<feature type="transmembrane region" description="Helical" evidence="1">
    <location>
        <begin position="256"/>
        <end position="279"/>
    </location>
</feature>
<protein>
    <submittedName>
        <fullName evidence="2">Uncharacterized protein</fullName>
    </submittedName>
</protein>
<evidence type="ECO:0000256" key="1">
    <source>
        <dbReference type="SAM" id="Phobius"/>
    </source>
</evidence>
<organism evidence="2 3">
    <name type="scientific">Brevundimonas naejangsanensis</name>
    <dbReference type="NCBI Taxonomy" id="588932"/>
    <lineage>
        <taxon>Bacteria</taxon>
        <taxon>Pseudomonadati</taxon>
        <taxon>Pseudomonadota</taxon>
        <taxon>Alphaproteobacteria</taxon>
        <taxon>Caulobacterales</taxon>
        <taxon>Caulobacteraceae</taxon>
        <taxon>Brevundimonas</taxon>
    </lineage>
</organism>